<dbReference type="InterPro" id="IPR013568">
    <property type="entry name" value="SEFIR_dom"/>
</dbReference>
<name>A0A9P0HRQ7_NEZVI</name>
<feature type="transmembrane region" description="Helical" evidence="2">
    <location>
        <begin position="331"/>
        <end position="352"/>
    </location>
</feature>
<reference evidence="4" key="1">
    <citation type="submission" date="2022-01" db="EMBL/GenBank/DDBJ databases">
        <authorList>
            <person name="King R."/>
        </authorList>
    </citation>
    <scope>NUCLEOTIDE SEQUENCE</scope>
</reference>
<dbReference type="AlphaFoldDB" id="A0A9P0HRQ7"/>
<keyword evidence="2" id="KW-0472">Membrane</keyword>
<feature type="domain" description="SEFIR" evidence="3">
    <location>
        <begin position="393"/>
        <end position="526"/>
    </location>
</feature>
<evidence type="ECO:0000313" key="4">
    <source>
        <dbReference type="EMBL" id="CAH1406206.1"/>
    </source>
</evidence>
<protein>
    <recommendedName>
        <fullName evidence="3">SEFIR domain-containing protein</fullName>
    </recommendedName>
</protein>
<proteinExistence type="predicted"/>
<organism evidence="4 5">
    <name type="scientific">Nezara viridula</name>
    <name type="common">Southern green stink bug</name>
    <name type="synonym">Cimex viridulus</name>
    <dbReference type="NCBI Taxonomy" id="85310"/>
    <lineage>
        <taxon>Eukaryota</taxon>
        <taxon>Metazoa</taxon>
        <taxon>Ecdysozoa</taxon>
        <taxon>Arthropoda</taxon>
        <taxon>Hexapoda</taxon>
        <taxon>Insecta</taxon>
        <taxon>Pterygota</taxon>
        <taxon>Neoptera</taxon>
        <taxon>Paraneoptera</taxon>
        <taxon>Hemiptera</taxon>
        <taxon>Heteroptera</taxon>
        <taxon>Panheteroptera</taxon>
        <taxon>Pentatomomorpha</taxon>
        <taxon>Pentatomoidea</taxon>
        <taxon>Pentatomidae</taxon>
        <taxon>Pentatominae</taxon>
        <taxon>Nezara</taxon>
    </lineage>
</organism>
<dbReference type="Pfam" id="PF08357">
    <property type="entry name" value="SEFIR"/>
    <property type="match status" value="1"/>
</dbReference>
<dbReference type="Gene3D" id="3.40.50.11530">
    <property type="match status" value="1"/>
</dbReference>
<gene>
    <name evidence="4" type="ORF">NEZAVI_LOCUS14196</name>
</gene>
<evidence type="ECO:0000256" key="2">
    <source>
        <dbReference type="SAM" id="Phobius"/>
    </source>
</evidence>
<evidence type="ECO:0000259" key="3">
    <source>
        <dbReference type="Pfam" id="PF08357"/>
    </source>
</evidence>
<evidence type="ECO:0000313" key="5">
    <source>
        <dbReference type="Proteomes" id="UP001152798"/>
    </source>
</evidence>
<dbReference type="Proteomes" id="UP001152798">
    <property type="component" value="Chromosome 6"/>
</dbReference>
<keyword evidence="2" id="KW-1133">Transmembrane helix</keyword>
<accession>A0A9P0HRQ7</accession>
<sequence>MMLLINTLNKCFPQFLFKIYFYTWCFILIVKVCNQKNVMCMINTTYRSHTPNSGLCENNSMSCSHQLRSENSNVTNDTCYMIFHQKLSPVCESNSILEGKIDEKEEYGKMMLQTYVHREKNFNSGPAFNVSFYDIKWKKIYMRFIENQVINPSLCRGFQVIPEISSSFTLYFDCLWSTEIEQKAYHFEYQAFTPSGESFTYKYLFLVPNGEQIDYKTPLENWTIFMVVDVSAVPEKLVLKLQVAPKRLGIRGYKVQVCKTLKENPWIVKTEKELYPEPGQIELTYTFETGSRFGKYMFTATPIHDNCTSKNRCIVSKTPSILIVEMVEPKFLTGVVIVVILVPIILMGYFIWKKNCDTTKEPRSLGYIMARFSGGVFMDPHLRSATPPGPPRLLLMYSSASVQHVKAMIEIAKYLKVCGVNAMIDELGIPESSHKDPLKWYIEAFNEADYVAIFASPDTTAAEKEEARRYSRYQHKEQIAQNQLSHRLISTETKCKFFSVAIPGTNYDTLPAEAVALKRYLFPRDLDPVLVLVGSACQCDHGAGFLSALERAAKVEEVEPPLPPPIHPPPKAVPPPHTEEEDDGRAVSPCCNTHSASELDLVSSKQYQSDTDDSDQSMDHFSFLGQIFKSRRGCSSLG</sequence>
<feature type="compositionally biased region" description="Pro residues" evidence="1">
    <location>
        <begin position="560"/>
        <end position="576"/>
    </location>
</feature>
<feature type="region of interest" description="Disordered" evidence="1">
    <location>
        <begin position="557"/>
        <end position="592"/>
    </location>
</feature>
<keyword evidence="2" id="KW-0812">Transmembrane</keyword>
<dbReference type="OrthoDB" id="8190413at2759"/>
<keyword evidence="5" id="KW-1185">Reference proteome</keyword>
<evidence type="ECO:0000256" key="1">
    <source>
        <dbReference type="SAM" id="MobiDB-lite"/>
    </source>
</evidence>
<dbReference type="EMBL" id="OV725082">
    <property type="protein sequence ID" value="CAH1406206.1"/>
    <property type="molecule type" value="Genomic_DNA"/>
</dbReference>